<sequence>MTSPLRQLADLLGLNVRGAPRFMESALKMGADDPRKIIHCLKVGLALTLVSTFYYTSPLYQGLGGTTTIWAVMTIVVIFEFTVGGTLYKGLNRVMATLTAGVIASGIHWLAAKSGETSETIIIGVAAFLLCKKHSKARISLKLHYNNFLFSSRFISLSHGSNLRSIRPGTESSVRLRPHDLHPHIQPDRRLRLPRRRTARIGATPAGHRSHRNSDLPSRLHLGSSRLGRRGASFSRCQKHAKTRRFHRGYAVRCCKIFCIQITYQSIYRLIEALSQVMITESVSEFFRDFDKGNDNEASVTNPRGYKCVLNSKASEESLLNLARWEPMHGRFSYGHPWGHYVIVGTAMRYCAYCIDTLNACIHSENEFQQKTPDHLKKHLSSACIKLGVESSRVLKELATSIESMKRSSSIEVLIGLMHDAVEEVHHLLGTPLPEGGQQKAAILAVALAEATPMITVASLLSEIALRIEALADAVEGLAEAAAFISFEDERAIEKNKSSNKIHVGPQGQEGDLQQV</sequence>
<comment type="similarity">
    <text evidence="2">Belongs to the aromatic acid exporter (TC 2.A.85) family.</text>
</comment>
<keyword evidence="12" id="KW-1185">Reference proteome</keyword>
<evidence type="ECO:0000256" key="9">
    <source>
        <dbReference type="SAM" id="MobiDB-lite"/>
    </source>
</evidence>
<protein>
    <submittedName>
        <fullName evidence="11">Aluminum-activated malate transporter 10</fullName>
    </submittedName>
</protein>
<dbReference type="GO" id="GO:0015743">
    <property type="term" value="P:malate transport"/>
    <property type="evidence" value="ECO:0007669"/>
    <property type="project" value="InterPro"/>
</dbReference>
<comment type="subcellular location">
    <subcellularLocation>
        <location evidence="1">Membrane</location>
        <topology evidence="1">Multi-pass membrane protein</topology>
    </subcellularLocation>
</comment>
<keyword evidence="3" id="KW-0813">Transport</keyword>
<evidence type="ECO:0000256" key="8">
    <source>
        <dbReference type="ARBA" id="ARBA00023303"/>
    </source>
</evidence>
<dbReference type="Pfam" id="PF11744">
    <property type="entry name" value="ALMT"/>
    <property type="match status" value="2"/>
</dbReference>
<keyword evidence="4 10" id="KW-0812">Transmembrane</keyword>
<evidence type="ECO:0000256" key="3">
    <source>
        <dbReference type="ARBA" id="ARBA00022448"/>
    </source>
</evidence>
<proteinExistence type="inferred from homology"/>
<accession>A0AAP0BDF4</accession>
<evidence type="ECO:0000256" key="2">
    <source>
        <dbReference type="ARBA" id="ARBA00007079"/>
    </source>
</evidence>
<feature type="region of interest" description="Disordered" evidence="9">
    <location>
        <begin position="201"/>
        <end position="225"/>
    </location>
</feature>
<evidence type="ECO:0000256" key="6">
    <source>
        <dbReference type="ARBA" id="ARBA00023065"/>
    </source>
</evidence>
<evidence type="ECO:0000313" key="12">
    <source>
        <dbReference type="Proteomes" id="UP001418222"/>
    </source>
</evidence>
<gene>
    <name evidence="11" type="primary">ALMT10</name>
    <name evidence="11" type="ORF">KSP39_PZI013230</name>
</gene>
<keyword evidence="8" id="KW-0407">Ion channel</keyword>
<reference evidence="11 12" key="1">
    <citation type="journal article" date="2022" name="Nat. Plants">
        <title>Genomes of leafy and leafless Platanthera orchids illuminate the evolution of mycoheterotrophy.</title>
        <authorList>
            <person name="Li M.H."/>
            <person name="Liu K.W."/>
            <person name="Li Z."/>
            <person name="Lu H.C."/>
            <person name="Ye Q.L."/>
            <person name="Zhang D."/>
            <person name="Wang J.Y."/>
            <person name="Li Y.F."/>
            <person name="Zhong Z.M."/>
            <person name="Liu X."/>
            <person name="Yu X."/>
            <person name="Liu D.K."/>
            <person name="Tu X.D."/>
            <person name="Liu B."/>
            <person name="Hao Y."/>
            <person name="Liao X.Y."/>
            <person name="Jiang Y.T."/>
            <person name="Sun W.H."/>
            <person name="Chen J."/>
            <person name="Chen Y.Q."/>
            <person name="Ai Y."/>
            <person name="Zhai J.W."/>
            <person name="Wu S.S."/>
            <person name="Zhou Z."/>
            <person name="Hsiao Y.Y."/>
            <person name="Wu W.L."/>
            <person name="Chen Y.Y."/>
            <person name="Lin Y.F."/>
            <person name="Hsu J.L."/>
            <person name="Li C.Y."/>
            <person name="Wang Z.W."/>
            <person name="Zhao X."/>
            <person name="Zhong W.Y."/>
            <person name="Ma X.K."/>
            <person name="Ma L."/>
            <person name="Huang J."/>
            <person name="Chen G.Z."/>
            <person name="Huang M.Z."/>
            <person name="Huang L."/>
            <person name="Peng D.H."/>
            <person name="Luo Y.B."/>
            <person name="Zou S.Q."/>
            <person name="Chen S.P."/>
            <person name="Lan S."/>
            <person name="Tsai W.C."/>
            <person name="Van de Peer Y."/>
            <person name="Liu Z.J."/>
        </authorList>
    </citation>
    <scope>NUCLEOTIDE SEQUENCE [LARGE SCALE GENOMIC DNA]</scope>
    <source>
        <strain evidence="11">Lor287</strain>
    </source>
</reference>
<evidence type="ECO:0000256" key="5">
    <source>
        <dbReference type="ARBA" id="ARBA00022989"/>
    </source>
</evidence>
<evidence type="ECO:0000256" key="1">
    <source>
        <dbReference type="ARBA" id="ARBA00004141"/>
    </source>
</evidence>
<keyword evidence="7 10" id="KW-0472">Membrane</keyword>
<comment type="caution">
    <text evidence="11">The sequence shown here is derived from an EMBL/GenBank/DDBJ whole genome shotgun (WGS) entry which is preliminary data.</text>
</comment>
<dbReference type="Proteomes" id="UP001418222">
    <property type="component" value="Unassembled WGS sequence"/>
</dbReference>
<feature type="region of interest" description="Disordered" evidence="9">
    <location>
        <begin position="497"/>
        <end position="516"/>
    </location>
</feature>
<organism evidence="11 12">
    <name type="scientific">Platanthera zijinensis</name>
    <dbReference type="NCBI Taxonomy" id="2320716"/>
    <lineage>
        <taxon>Eukaryota</taxon>
        <taxon>Viridiplantae</taxon>
        <taxon>Streptophyta</taxon>
        <taxon>Embryophyta</taxon>
        <taxon>Tracheophyta</taxon>
        <taxon>Spermatophyta</taxon>
        <taxon>Magnoliopsida</taxon>
        <taxon>Liliopsida</taxon>
        <taxon>Asparagales</taxon>
        <taxon>Orchidaceae</taxon>
        <taxon>Orchidoideae</taxon>
        <taxon>Orchideae</taxon>
        <taxon>Orchidinae</taxon>
        <taxon>Platanthera</taxon>
    </lineage>
</organism>
<evidence type="ECO:0000256" key="10">
    <source>
        <dbReference type="SAM" id="Phobius"/>
    </source>
</evidence>
<dbReference type="AlphaFoldDB" id="A0AAP0BDF4"/>
<dbReference type="GO" id="GO:0016020">
    <property type="term" value="C:membrane"/>
    <property type="evidence" value="ECO:0007669"/>
    <property type="project" value="UniProtKB-SubCell"/>
</dbReference>
<evidence type="ECO:0000256" key="4">
    <source>
        <dbReference type="ARBA" id="ARBA00022692"/>
    </source>
</evidence>
<evidence type="ECO:0000256" key="7">
    <source>
        <dbReference type="ARBA" id="ARBA00023136"/>
    </source>
</evidence>
<feature type="transmembrane region" description="Helical" evidence="10">
    <location>
        <begin position="94"/>
        <end position="111"/>
    </location>
</feature>
<dbReference type="EMBL" id="JBBWWQ010000011">
    <property type="protein sequence ID" value="KAK8935755.1"/>
    <property type="molecule type" value="Genomic_DNA"/>
</dbReference>
<evidence type="ECO:0000313" key="11">
    <source>
        <dbReference type="EMBL" id="KAK8935755.1"/>
    </source>
</evidence>
<dbReference type="PANTHER" id="PTHR31086">
    <property type="entry name" value="ALUMINUM-ACTIVATED MALATE TRANSPORTER 10"/>
    <property type="match status" value="1"/>
</dbReference>
<keyword evidence="5 10" id="KW-1133">Transmembrane helix</keyword>
<dbReference type="InterPro" id="IPR020966">
    <property type="entry name" value="ALMT"/>
</dbReference>
<dbReference type="GO" id="GO:0034220">
    <property type="term" value="P:monoatomic ion transmembrane transport"/>
    <property type="evidence" value="ECO:0007669"/>
    <property type="project" value="UniProtKB-KW"/>
</dbReference>
<keyword evidence="6" id="KW-0406">Ion transport</keyword>
<feature type="transmembrane region" description="Helical" evidence="10">
    <location>
        <begin position="68"/>
        <end position="87"/>
    </location>
</feature>
<name>A0AAP0BDF4_9ASPA</name>
<feature type="transmembrane region" description="Helical" evidence="10">
    <location>
        <begin position="37"/>
        <end position="56"/>
    </location>
</feature>